<dbReference type="Proteomes" id="UP001290462">
    <property type="component" value="Unassembled WGS sequence"/>
</dbReference>
<evidence type="ECO:0000313" key="2">
    <source>
        <dbReference type="EMBL" id="MDZ5760668.1"/>
    </source>
</evidence>
<accession>A0AAW9JYF7</accession>
<gene>
    <name evidence="2" type="ORF">RAK27_18665</name>
</gene>
<protein>
    <submittedName>
        <fullName evidence="2">Uncharacterized protein</fullName>
    </submittedName>
</protein>
<reference evidence="2" key="1">
    <citation type="submission" date="2023-08" db="EMBL/GenBank/DDBJ databases">
        <title>Genomic characterization of piscicolin 126 produced by Carnobacterium maltaromaticum CM22 strain isolated from salmon (Salmo salar).</title>
        <authorList>
            <person name="Gonzalez-Gragera E."/>
            <person name="Garcia-Lopez J.D."/>
            <person name="Teso-Perez C."/>
            <person name="Gimenez-Hernandez I."/>
            <person name="Peralta-Sanchez J.M."/>
            <person name="Valdivia E."/>
            <person name="Montalban-Lopez M."/>
            <person name="Martin-Platero A.M."/>
            <person name="Banos A."/>
            <person name="Martinez-Bueno M."/>
        </authorList>
    </citation>
    <scope>NUCLEOTIDE SEQUENCE</scope>
    <source>
        <strain evidence="2">CM22</strain>
    </source>
</reference>
<feature type="region of interest" description="Disordered" evidence="1">
    <location>
        <begin position="465"/>
        <end position="484"/>
    </location>
</feature>
<evidence type="ECO:0000256" key="1">
    <source>
        <dbReference type="SAM" id="MobiDB-lite"/>
    </source>
</evidence>
<dbReference type="EMBL" id="JAVBVO010000024">
    <property type="protein sequence ID" value="MDZ5760668.1"/>
    <property type="molecule type" value="Genomic_DNA"/>
</dbReference>
<proteinExistence type="predicted"/>
<dbReference type="AlphaFoldDB" id="A0AAW9JYF7"/>
<organism evidence="2 3">
    <name type="scientific">Carnobacterium maltaromaticum</name>
    <name type="common">Carnobacterium piscicola</name>
    <dbReference type="NCBI Taxonomy" id="2751"/>
    <lineage>
        <taxon>Bacteria</taxon>
        <taxon>Bacillati</taxon>
        <taxon>Bacillota</taxon>
        <taxon>Bacilli</taxon>
        <taxon>Lactobacillales</taxon>
        <taxon>Carnobacteriaceae</taxon>
        <taxon>Carnobacterium</taxon>
    </lineage>
</organism>
<dbReference type="RefSeq" id="WP_322809832.1">
    <property type="nucleotide sequence ID" value="NZ_JAVBVO010000024.1"/>
</dbReference>
<sequence>MENRESELELASKQIREFPSFMSYYKHLENAKVLVRADSKVSTMAINTERNLVKIFPKGKETSSDKFIGVEKVFDRNQSNNNMVENAPLINFEKAQSFYKEQLKNELSNIPTNYAKVESNPSEDIQGNIQYLQSEVEKKVTQNLKEIENYEKVNKPVQEAVEEIANQKPYDEFLASVEGQEPPVEHVDLVSAVFNEDTKKTSNVVDYDKAKEKYDEELNEKNKEVLKKLEVVLEDPKQEVPVNLKKAAYTVVKNVAVNKHVEATKMANHLESNTFISDEVKDFNEKAVQEVVEKSEYKKVTAEQLEELAEMAAEKTRGIIEEYLNEFVDNQAFEATMTTNLPSRTEVHGRYHKSFKERLGEFKVNVKDKLATVASIPEKTALNVKEITSNFVADKMLSVSNKLKDASFKLDQKYDTKTYGEKFADAYELSSNSRLVEPVNEFHARGTLLGDREDIGLKPPTAVIKGFGDNKKGPVKQQKNVLER</sequence>
<name>A0AAW9JYF7_CARML</name>
<evidence type="ECO:0000313" key="3">
    <source>
        <dbReference type="Proteomes" id="UP001290462"/>
    </source>
</evidence>
<comment type="caution">
    <text evidence="2">The sequence shown here is derived from an EMBL/GenBank/DDBJ whole genome shotgun (WGS) entry which is preliminary data.</text>
</comment>